<dbReference type="Proteomes" id="UP000019471">
    <property type="component" value="Unassembled WGS sequence"/>
</dbReference>
<feature type="region of interest" description="Disordered" evidence="3">
    <location>
        <begin position="812"/>
        <end position="898"/>
    </location>
</feature>
<dbReference type="InterPro" id="IPR020850">
    <property type="entry name" value="GED_dom"/>
</dbReference>
<dbReference type="GO" id="GO:0000266">
    <property type="term" value="P:mitochondrial fission"/>
    <property type="evidence" value="ECO:0007669"/>
    <property type="project" value="TreeGrafter"/>
</dbReference>
<dbReference type="InterPro" id="IPR030381">
    <property type="entry name" value="G_DYNAMIN_dom"/>
</dbReference>
<feature type="compositionally biased region" description="Polar residues" evidence="3">
    <location>
        <begin position="771"/>
        <end position="787"/>
    </location>
</feature>
<dbReference type="PRINTS" id="PR00195">
    <property type="entry name" value="DYNAMIN"/>
</dbReference>
<dbReference type="Gene3D" id="1.20.120.1240">
    <property type="entry name" value="Dynamin, middle domain"/>
    <property type="match status" value="1"/>
</dbReference>
<dbReference type="GO" id="GO:0008017">
    <property type="term" value="F:microtubule binding"/>
    <property type="evidence" value="ECO:0007669"/>
    <property type="project" value="TreeGrafter"/>
</dbReference>
<dbReference type="GeneID" id="19191607"/>
<keyword evidence="2" id="KW-0342">GTP-binding</keyword>
<dbReference type="AlphaFoldDB" id="W9WPL2"/>
<dbReference type="OrthoDB" id="415706at2759"/>
<feature type="region of interest" description="Disordered" evidence="3">
    <location>
        <begin position="86"/>
        <end position="105"/>
    </location>
</feature>
<evidence type="ECO:0000313" key="7">
    <source>
        <dbReference type="Proteomes" id="UP000019471"/>
    </source>
</evidence>
<accession>W9WPL2</accession>
<dbReference type="PROSITE" id="PS51718">
    <property type="entry name" value="G_DYNAMIN_2"/>
    <property type="match status" value="1"/>
</dbReference>
<dbReference type="SMART" id="SM00053">
    <property type="entry name" value="DYNc"/>
    <property type="match status" value="1"/>
</dbReference>
<dbReference type="GO" id="GO:0005525">
    <property type="term" value="F:GTP binding"/>
    <property type="evidence" value="ECO:0007669"/>
    <property type="project" value="InterPro"/>
</dbReference>
<dbReference type="GO" id="GO:0048312">
    <property type="term" value="P:intracellular distribution of mitochondria"/>
    <property type="evidence" value="ECO:0007669"/>
    <property type="project" value="TreeGrafter"/>
</dbReference>
<proteinExistence type="predicted"/>
<dbReference type="PANTHER" id="PTHR11566">
    <property type="entry name" value="DYNAMIN"/>
    <property type="match status" value="1"/>
</dbReference>
<evidence type="ECO:0000259" key="4">
    <source>
        <dbReference type="PROSITE" id="PS51388"/>
    </source>
</evidence>
<keyword evidence="7" id="KW-1185">Reference proteome</keyword>
<evidence type="ECO:0000256" key="3">
    <source>
        <dbReference type="SAM" id="MobiDB-lite"/>
    </source>
</evidence>
<evidence type="ECO:0000256" key="2">
    <source>
        <dbReference type="ARBA" id="ARBA00023134"/>
    </source>
</evidence>
<dbReference type="PROSITE" id="PS51388">
    <property type="entry name" value="GED"/>
    <property type="match status" value="1"/>
</dbReference>
<dbReference type="GO" id="GO:0016559">
    <property type="term" value="P:peroxisome fission"/>
    <property type="evidence" value="ECO:0007669"/>
    <property type="project" value="TreeGrafter"/>
</dbReference>
<dbReference type="GO" id="GO:0006897">
    <property type="term" value="P:endocytosis"/>
    <property type="evidence" value="ECO:0007669"/>
    <property type="project" value="TreeGrafter"/>
</dbReference>
<dbReference type="STRING" id="1182543.W9WPL2"/>
<feature type="compositionally biased region" description="Pro residues" evidence="3">
    <location>
        <begin position="687"/>
        <end position="697"/>
    </location>
</feature>
<dbReference type="InterPro" id="IPR001401">
    <property type="entry name" value="Dynamin_GTPase"/>
</dbReference>
<organism evidence="6 7">
    <name type="scientific">Cladophialophora psammophila CBS 110553</name>
    <dbReference type="NCBI Taxonomy" id="1182543"/>
    <lineage>
        <taxon>Eukaryota</taxon>
        <taxon>Fungi</taxon>
        <taxon>Dikarya</taxon>
        <taxon>Ascomycota</taxon>
        <taxon>Pezizomycotina</taxon>
        <taxon>Eurotiomycetes</taxon>
        <taxon>Chaetothyriomycetidae</taxon>
        <taxon>Chaetothyriales</taxon>
        <taxon>Herpotrichiellaceae</taxon>
        <taxon>Cladophialophora</taxon>
    </lineage>
</organism>
<dbReference type="RefSeq" id="XP_007745680.1">
    <property type="nucleotide sequence ID" value="XM_007747490.1"/>
</dbReference>
<reference evidence="6 7" key="1">
    <citation type="submission" date="2013-03" db="EMBL/GenBank/DDBJ databases">
        <title>The Genome Sequence of Cladophialophora psammophila CBS 110553.</title>
        <authorList>
            <consortium name="The Broad Institute Genomics Platform"/>
            <person name="Cuomo C."/>
            <person name="de Hoog S."/>
            <person name="Gorbushina A."/>
            <person name="Walker B."/>
            <person name="Young S.K."/>
            <person name="Zeng Q."/>
            <person name="Gargeya S."/>
            <person name="Fitzgerald M."/>
            <person name="Haas B."/>
            <person name="Abouelleil A."/>
            <person name="Allen A.W."/>
            <person name="Alvarado L."/>
            <person name="Arachchi H.M."/>
            <person name="Berlin A.M."/>
            <person name="Chapman S.B."/>
            <person name="Gainer-Dewar J."/>
            <person name="Goldberg J."/>
            <person name="Griggs A."/>
            <person name="Gujja S."/>
            <person name="Hansen M."/>
            <person name="Howarth C."/>
            <person name="Imamovic A."/>
            <person name="Ireland A."/>
            <person name="Larimer J."/>
            <person name="McCowan C."/>
            <person name="Murphy C."/>
            <person name="Pearson M."/>
            <person name="Poon T.W."/>
            <person name="Priest M."/>
            <person name="Roberts A."/>
            <person name="Saif S."/>
            <person name="Shea T."/>
            <person name="Sisk P."/>
            <person name="Sykes S."/>
            <person name="Wortman J."/>
            <person name="Nusbaum C."/>
            <person name="Birren B."/>
        </authorList>
    </citation>
    <scope>NUCLEOTIDE SEQUENCE [LARGE SCALE GENOMIC DNA]</scope>
    <source>
        <strain evidence="6 7">CBS 110553</strain>
    </source>
</reference>
<dbReference type="PANTHER" id="PTHR11566:SF21">
    <property type="entry name" value="DYNAMIN RELATED PROTEIN 1, ISOFORM A"/>
    <property type="match status" value="1"/>
</dbReference>
<evidence type="ECO:0000259" key="5">
    <source>
        <dbReference type="PROSITE" id="PS51718"/>
    </source>
</evidence>
<dbReference type="eggNOG" id="KOG0446">
    <property type="taxonomic scope" value="Eukaryota"/>
</dbReference>
<dbReference type="CDD" id="cd08771">
    <property type="entry name" value="DLP_1"/>
    <property type="match status" value="1"/>
</dbReference>
<keyword evidence="1" id="KW-0547">Nucleotide-binding</keyword>
<dbReference type="HOGENOM" id="CLU_008964_7_1_1"/>
<name>W9WPL2_9EURO</name>
<feature type="domain" description="Dynamin-type G" evidence="5">
    <location>
        <begin position="33"/>
        <end position="318"/>
    </location>
</feature>
<gene>
    <name evidence="6" type="ORF">A1O5_06900</name>
</gene>
<dbReference type="SUPFAM" id="SSF52540">
    <property type="entry name" value="P-loop containing nucleoside triphosphate hydrolases"/>
    <property type="match status" value="1"/>
</dbReference>
<feature type="compositionally biased region" description="Low complexity" evidence="3">
    <location>
        <begin position="829"/>
        <end position="849"/>
    </location>
</feature>
<dbReference type="InterPro" id="IPR000375">
    <property type="entry name" value="Dynamin_stalk"/>
</dbReference>
<dbReference type="InterPro" id="IPR027417">
    <property type="entry name" value="P-loop_NTPase"/>
</dbReference>
<feature type="region of interest" description="Disordered" evidence="3">
    <location>
        <begin position="679"/>
        <end position="787"/>
    </location>
</feature>
<comment type="caution">
    <text evidence="6">The sequence shown here is derived from an EMBL/GenBank/DDBJ whole genome shotgun (WGS) entry which is preliminary data.</text>
</comment>
<sequence length="898" mass="98450">MAIDISRSSIPLFQSRDRLELLNDIDKFRQNGLANLPQIVVCGDTSSGKSSVLGALSGIPFPVDSTICTRFATEIALRYSSDETVTGEASISPGPSSSKDQQARTASFRRAVTSLDAIPVILREAEEAMGVSGTEGISRDVLHLKLRGRPLPNLTLVDLPGLIHSAENRDDVAEVEDLIKHYFEQKESLIMVIVSAENPINGQGLLTLSQEFDPKGERCIGVITKPDTLQRPEKAGMTSKILELARNQNPVFNYKRDWQIMRCLTDDERQRGADRDRIESDLFSRDPWDSFDKKRLGTKSLRSALCEYLEQHVLHVLPELIKSLEGKIALAKLSLHELGPHRTTHHERRQYLIRISRRYVQLVQAALNGDYSDSFFGDCDSAKRLRAKTMALTDEFEHTMLTRGHVFEVADVTSSQPTSSDEPQRIAMADALVKVGKLMEGYRGPELPLLFNPRLVGELFKEQSQNWPTFASKYTVAICRAVQVFLRKVMDSICPSTGRGGELILREVFQDAIQNHRDELDNKVLELFTPHTGSFLYSMRDRLQVSLENVRSQNGTWGDVSVATSDKPSSFPGIVQATGSNEDPRLTALQLSRAYYSVALETFVDNVVVLGVESCLLSKLEEMFSPETVAEMKDDKLQLLGGETPEIISERRNLEARLRTLEEALKNFRRHASREFGLEFEGARGAPPGPVSEPPPSSSTGNDRPESLSSKPASVDATPVSRNATSMVHSQTPQRQPLTSSATAPKNESPSNQKSGTNTSGTPITDVENRSPAQTSPLPKQKVSQSPLPFKVPSVTVANDKLYGSMAIFGGFGSPATTSAAEESFPSKTTAPSFSGFSSTTGRQGTTTGEFKFGSPTGGFALGSVGAKKDEGRSSSSPGSSVTHDRPLPPFGKFISNR</sequence>
<evidence type="ECO:0008006" key="8">
    <source>
        <dbReference type="Google" id="ProtNLM"/>
    </source>
</evidence>
<dbReference type="InterPro" id="IPR045063">
    <property type="entry name" value="Dynamin_N"/>
</dbReference>
<dbReference type="GO" id="GO:0005739">
    <property type="term" value="C:mitochondrion"/>
    <property type="evidence" value="ECO:0007669"/>
    <property type="project" value="TreeGrafter"/>
</dbReference>
<evidence type="ECO:0000256" key="1">
    <source>
        <dbReference type="ARBA" id="ARBA00022741"/>
    </source>
</evidence>
<dbReference type="GO" id="GO:0003924">
    <property type="term" value="F:GTPase activity"/>
    <property type="evidence" value="ECO:0007669"/>
    <property type="project" value="InterPro"/>
</dbReference>
<evidence type="ECO:0000313" key="6">
    <source>
        <dbReference type="EMBL" id="EXJ69828.1"/>
    </source>
</evidence>
<dbReference type="Gene3D" id="3.40.50.300">
    <property type="entry name" value="P-loop containing nucleotide triphosphate hydrolases"/>
    <property type="match status" value="1"/>
</dbReference>
<protein>
    <recommendedName>
        <fullName evidence="8">Dynamin GTPase</fullName>
    </recommendedName>
</protein>
<dbReference type="EMBL" id="AMGX01000010">
    <property type="protein sequence ID" value="EXJ69828.1"/>
    <property type="molecule type" value="Genomic_DNA"/>
</dbReference>
<feature type="compositionally biased region" description="Polar residues" evidence="3">
    <location>
        <begin position="720"/>
        <end position="763"/>
    </location>
</feature>
<dbReference type="InterPro" id="IPR022812">
    <property type="entry name" value="Dynamin"/>
</dbReference>
<feature type="domain" description="GED" evidence="4">
    <location>
        <begin position="585"/>
        <end position="676"/>
    </location>
</feature>
<dbReference type="GO" id="GO:0005874">
    <property type="term" value="C:microtubule"/>
    <property type="evidence" value="ECO:0007669"/>
    <property type="project" value="TreeGrafter"/>
</dbReference>
<dbReference type="Pfam" id="PF01031">
    <property type="entry name" value="Dynamin_M"/>
    <property type="match status" value="1"/>
</dbReference>
<dbReference type="Pfam" id="PF00350">
    <property type="entry name" value="Dynamin_N"/>
    <property type="match status" value="1"/>
</dbReference>
<dbReference type="GO" id="GO:0016020">
    <property type="term" value="C:membrane"/>
    <property type="evidence" value="ECO:0007669"/>
    <property type="project" value="TreeGrafter"/>
</dbReference>